<sequence>MNASSSREQGQPGTTSPLGTERRHHAHEANGDHVVELRGVSKRFGSVTAVEDANLALREGTLTSLLGPSGCGKTTLLRLIAGLENCSTGTITIKGRSVDRLPIHKRNIGLVFQNYALFPHKTIGQNIAFGLKHRKVPKALTMEKVKRALEIVRLPGIEDRYPNQLSGGQQQRVALARAVVFEPDVLLLDEPLSALDANLREEMRVEIKLIQRALGVTTILVTHDQQEALAMSDEIVVMNQGSIQQVGHPKDVYRRPCNPFVAGFLGQANVFPCTIIGGVESSGDLLRVRLENGMELIGDASTSDATAAAKEAGKAATIVIRSSEISLSPNDVTSGDGNAAKGVNQFSGQIVDSSYLGDDAHYLVNAGDLSVKVISRFGRKIGQDADQMLDSDAPVGMTAPHEACRILFST</sequence>
<dbReference type="PROSITE" id="PS00211">
    <property type="entry name" value="ABC_TRANSPORTER_1"/>
    <property type="match status" value="1"/>
</dbReference>
<proteinExistence type="predicted"/>
<dbReference type="InterPro" id="IPR017871">
    <property type="entry name" value="ABC_transporter-like_CS"/>
</dbReference>
<evidence type="ECO:0000256" key="4">
    <source>
        <dbReference type="SAM" id="MobiDB-lite"/>
    </source>
</evidence>
<dbReference type="Proteomes" id="UP000281128">
    <property type="component" value="Unassembled WGS sequence"/>
</dbReference>
<dbReference type="SMART" id="SM00382">
    <property type="entry name" value="AAA"/>
    <property type="match status" value="1"/>
</dbReference>
<dbReference type="InterPro" id="IPR008995">
    <property type="entry name" value="Mo/tungstate-bd_C_term_dom"/>
</dbReference>
<dbReference type="AlphaFoldDB" id="A0A3A8ARW6"/>
<feature type="domain" description="ABC transporter" evidence="5">
    <location>
        <begin position="35"/>
        <end position="265"/>
    </location>
</feature>
<name>A0A3A8ARW6_9RHOB</name>
<dbReference type="PANTHER" id="PTHR42781:SF4">
    <property type="entry name" value="SPERMIDINE_PUTRESCINE IMPORT ATP-BINDING PROTEIN POTA"/>
    <property type="match status" value="1"/>
</dbReference>
<dbReference type="InterPro" id="IPR050093">
    <property type="entry name" value="ABC_SmlMolc_Importer"/>
</dbReference>
<dbReference type="GO" id="GO:0016887">
    <property type="term" value="F:ATP hydrolysis activity"/>
    <property type="evidence" value="ECO:0007669"/>
    <property type="project" value="InterPro"/>
</dbReference>
<organism evidence="6 7">
    <name type="scientific">Roseovarius spongiae</name>
    <dbReference type="NCBI Taxonomy" id="2320272"/>
    <lineage>
        <taxon>Bacteria</taxon>
        <taxon>Pseudomonadati</taxon>
        <taxon>Pseudomonadota</taxon>
        <taxon>Alphaproteobacteria</taxon>
        <taxon>Rhodobacterales</taxon>
        <taxon>Roseobacteraceae</taxon>
        <taxon>Roseovarius</taxon>
    </lineage>
</organism>
<dbReference type="SUPFAM" id="SSF50331">
    <property type="entry name" value="MOP-like"/>
    <property type="match status" value="1"/>
</dbReference>
<evidence type="ECO:0000256" key="3">
    <source>
        <dbReference type="ARBA" id="ARBA00022840"/>
    </source>
</evidence>
<evidence type="ECO:0000313" key="7">
    <source>
        <dbReference type="Proteomes" id="UP000281128"/>
    </source>
</evidence>
<keyword evidence="3 6" id="KW-0067">ATP-binding</keyword>
<keyword evidence="2" id="KW-0547">Nucleotide-binding</keyword>
<keyword evidence="7" id="KW-1185">Reference proteome</keyword>
<evidence type="ECO:0000259" key="5">
    <source>
        <dbReference type="PROSITE" id="PS50893"/>
    </source>
</evidence>
<feature type="region of interest" description="Disordered" evidence="4">
    <location>
        <begin position="1"/>
        <end position="32"/>
    </location>
</feature>
<evidence type="ECO:0000256" key="2">
    <source>
        <dbReference type="ARBA" id="ARBA00022741"/>
    </source>
</evidence>
<dbReference type="OrthoDB" id="9802264at2"/>
<protein>
    <submittedName>
        <fullName evidence="6">ABC transporter ATP-binding protein</fullName>
    </submittedName>
</protein>
<comment type="caution">
    <text evidence="6">The sequence shown here is derived from an EMBL/GenBank/DDBJ whole genome shotgun (WGS) entry which is preliminary data.</text>
</comment>
<dbReference type="RefSeq" id="WP_121168837.1">
    <property type="nucleotide sequence ID" value="NZ_RAPE01000006.1"/>
</dbReference>
<dbReference type="Gene3D" id="3.40.50.300">
    <property type="entry name" value="P-loop containing nucleotide triphosphate hydrolases"/>
    <property type="match status" value="1"/>
</dbReference>
<dbReference type="PROSITE" id="PS50893">
    <property type="entry name" value="ABC_TRANSPORTER_2"/>
    <property type="match status" value="1"/>
</dbReference>
<gene>
    <name evidence="6" type="ORF">D6850_17150</name>
</gene>
<feature type="compositionally biased region" description="Polar residues" evidence="4">
    <location>
        <begin position="1"/>
        <end position="18"/>
    </location>
</feature>
<dbReference type="Gene3D" id="2.40.50.100">
    <property type="match status" value="1"/>
</dbReference>
<dbReference type="GO" id="GO:0005524">
    <property type="term" value="F:ATP binding"/>
    <property type="evidence" value="ECO:0007669"/>
    <property type="project" value="UniProtKB-KW"/>
</dbReference>
<accession>A0A3A8ARW6</accession>
<dbReference type="GO" id="GO:0015697">
    <property type="term" value="P:quaternary ammonium group transport"/>
    <property type="evidence" value="ECO:0007669"/>
    <property type="project" value="UniProtKB-ARBA"/>
</dbReference>
<dbReference type="Pfam" id="PF00005">
    <property type="entry name" value="ABC_tran"/>
    <property type="match status" value="1"/>
</dbReference>
<dbReference type="EMBL" id="RAPE01000006">
    <property type="protein sequence ID" value="RKF12685.1"/>
    <property type="molecule type" value="Genomic_DNA"/>
</dbReference>
<dbReference type="InterPro" id="IPR003439">
    <property type="entry name" value="ABC_transporter-like_ATP-bd"/>
</dbReference>
<evidence type="ECO:0000313" key="6">
    <source>
        <dbReference type="EMBL" id="RKF12685.1"/>
    </source>
</evidence>
<dbReference type="PANTHER" id="PTHR42781">
    <property type="entry name" value="SPERMIDINE/PUTRESCINE IMPORT ATP-BINDING PROTEIN POTA"/>
    <property type="match status" value="1"/>
</dbReference>
<evidence type="ECO:0000256" key="1">
    <source>
        <dbReference type="ARBA" id="ARBA00022448"/>
    </source>
</evidence>
<dbReference type="InterPro" id="IPR027417">
    <property type="entry name" value="P-loop_NTPase"/>
</dbReference>
<dbReference type="SUPFAM" id="SSF52540">
    <property type="entry name" value="P-loop containing nucleoside triphosphate hydrolases"/>
    <property type="match status" value="1"/>
</dbReference>
<dbReference type="FunFam" id="3.40.50.300:FF:000425">
    <property type="entry name" value="Probable ABC transporter, ATP-binding subunit"/>
    <property type="match status" value="1"/>
</dbReference>
<dbReference type="InterPro" id="IPR003593">
    <property type="entry name" value="AAA+_ATPase"/>
</dbReference>
<reference evidence="6 7" key="1">
    <citation type="submission" date="2018-09" db="EMBL/GenBank/DDBJ databases">
        <title>Roseovarius spongiae sp. nov., isolated from a marine sponge.</title>
        <authorList>
            <person name="Zhuang L."/>
            <person name="Luo L."/>
        </authorList>
    </citation>
    <scope>NUCLEOTIDE SEQUENCE [LARGE SCALE GENOMIC DNA]</scope>
    <source>
        <strain evidence="6 7">HN-E21</strain>
    </source>
</reference>
<keyword evidence="1" id="KW-0813">Transport</keyword>